<dbReference type="OrthoDB" id="2679475at2"/>
<proteinExistence type="predicted"/>
<evidence type="ECO:0000256" key="5">
    <source>
        <dbReference type="SAM" id="Phobius"/>
    </source>
</evidence>
<keyword evidence="8" id="KW-1185">Reference proteome</keyword>
<keyword evidence="2 5" id="KW-0812">Transmembrane</keyword>
<dbReference type="Proteomes" id="UP000000602">
    <property type="component" value="Chromosome"/>
</dbReference>
<feature type="transmembrane region" description="Helical" evidence="5">
    <location>
        <begin position="29"/>
        <end position="46"/>
    </location>
</feature>
<dbReference type="STRING" id="177439.DP3014"/>
<accession>Q6AIT7</accession>
<evidence type="ECO:0000259" key="6">
    <source>
        <dbReference type="Pfam" id="PF06803"/>
    </source>
</evidence>
<keyword evidence="4 5" id="KW-0472">Membrane</keyword>
<gene>
    <name evidence="7" type="ordered locus">DP3014</name>
</gene>
<evidence type="ECO:0000313" key="8">
    <source>
        <dbReference type="Proteomes" id="UP000000602"/>
    </source>
</evidence>
<evidence type="ECO:0000256" key="1">
    <source>
        <dbReference type="ARBA" id="ARBA00004127"/>
    </source>
</evidence>
<dbReference type="RefSeq" id="WP_011190255.1">
    <property type="nucleotide sequence ID" value="NC_006138.1"/>
</dbReference>
<evidence type="ECO:0000256" key="3">
    <source>
        <dbReference type="ARBA" id="ARBA00022989"/>
    </source>
</evidence>
<evidence type="ECO:0000256" key="2">
    <source>
        <dbReference type="ARBA" id="ARBA00022692"/>
    </source>
</evidence>
<dbReference type="KEGG" id="dps:DP3014"/>
<name>Q6AIT7_DESPS</name>
<dbReference type="GO" id="GO:0012505">
    <property type="term" value="C:endomembrane system"/>
    <property type="evidence" value="ECO:0007669"/>
    <property type="project" value="UniProtKB-SubCell"/>
</dbReference>
<evidence type="ECO:0000256" key="4">
    <source>
        <dbReference type="ARBA" id="ARBA00023136"/>
    </source>
</evidence>
<comment type="subcellular location">
    <subcellularLocation>
        <location evidence="1">Endomembrane system</location>
        <topology evidence="1">Multi-pass membrane protein</topology>
    </subcellularLocation>
</comment>
<dbReference type="EMBL" id="CR522870">
    <property type="protein sequence ID" value="CAG37743.1"/>
    <property type="molecule type" value="Genomic_DNA"/>
</dbReference>
<dbReference type="Pfam" id="PF06803">
    <property type="entry name" value="DUF1232"/>
    <property type="match status" value="1"/>
</dbReference>
<dbReference type="HOGENOM" id="CLU_2584058_0_0_7"/>
<dbReference type="InterPro" id="IPR010652">
    <property type="entry name" value="DUF1232"/>
</dbReference>
<dbReference type="AlphaFoldDB" id="Q6AIT7"/>
<feature type="domain" description="DUF1232" evidence="6">
    <location>
        <begin position="31"/>
        <end position="66"/>
    </location>
</feature>
<evidence type="ECO:0000313" key="7">
    <source>
        <dbReference type="EMBL" id="CAG37743.1"/>
    </source>
</evidence>
<protein>
    <submittedName>
        <fullName evidence="7">Hypothetical membrane protein</fullName>
    </submittedName>
</protein>
<reference evidence="8" key="1">
    <citation type="journal article" date="2004" name="Environ. Microbiol.">
        <title>The genome of Desulfotalea psychrophila, a sulfate-reducing bacterium from permanently cold Arctic sediments.</title>
        <authorList>
            <person name="Rabus R."/>
            <person name="Ruepp A."/>
            <person name="Frickey T."/>
            <person name="Rattei T."/>
            <person name="Fartmann B."/>
            <person name="Stark M."/>
            <person name="Bauer M."/>
            <person name="Zibat A."/>
            <person name="Lombardot T."/>
            <person name="Becker I."/>
            <person name="Amann J."/>
            <person name="Gellner K."/>
            <person name="Teeling H."/>
            <person name="Leuschner W.D."/>
            <person name="Gloeckner F.-O."/>
            <person name="Lupas A.N."/>
            <person name="Amann R."/>
            <person name="Klenk H.-P."/>
        </authorList>
    </citation>
    <scope>NUCLEOTIDE SEQUENCE [LARGE SCALE GENOMIC DNA]</scope>
    <source>
        <strain evidence="8">DSM 12343 / LSv54</strain>
    </source>
</reference>
<keyword evidence="3 5" id="KW-1133">Transmembrane helix</keyword>
<organism evidence="7 8">
    <name type="scientific">Desulfotalea psychrophila (strain LSv54 / DSM 12343)</name>
    <dbReference type="NCBI Taxonomy" id="177439"/>
    <lineage>
        <taxon>Bacteria</taxon>
        <taxon>Pseudomonadati</taxon>
        <taxon>Thermodesulfobacteriota</taxon>
        <taxon>Desulfobulbia</taxon>
        <taxon>Desulfobulbales</taxon>
        <taxon>Desulfocapsaceae</taxon>
        <taxon>Desulfotalea</taxon>
    </lineage>
</organism>
<sequence>MVRLLAVFFQVWRRSPSILMRLFKRGTPWRARLLILAALLYLFIPYDFIPEWLVGIGLVDDLFIVTGLLALAESIAGGEQ</sequence>
<dbReference type="eggNOG" id="COG3339">
    <property type="taxonomic scope" value="Bacteria"/>
</dbReference>